<evidence type="ECO:0000313" key="6">
    <source>
        <dbReference type="EMBL" id="RCG15223.1"/>
    </source>
</evidence>
<dbReference type="Gene3D" id="1.10.10.60">
    <property type="entry name" value="Homeodomain-like"/>
    <property type="match status" value="1"/>
</dbReference>
<dbReference type="AlphaFoldDB" id="A0A367EB66"/>
<protein>
    <submittedName>
        <fullName evidence="6">Helix-turn-helix domain-containing protein</fullName>
    </submittedName>
</protein>
<keyword evidence="3" id="KW-0804">Transcription</keyword>
<dbReference type="PROSITE" id="PS01124">
    <property type="entry name" value="HTH_ARAC_FAMILY_2"/>
    <property type="match status" value="1"/>
</dbReference>
<keyword evidence="7" id="KW-1185">Reference proteome</keyword>
<dbReference type="SUPFAM" id="SSF46689">
    <property type="entry name" value="Homeodomain-like"/>
    <property type="match status" value="1"/>
</dbReference>
<organism evidence="6 7">
    <name type="scientific">Streptomyces diacarni</name>
    <dbReference type="NCBI Taxonomy" id="2800381"/>
    <lineage>
        <taxon>Bacteria</taxon>
        <taxon>Bacillati</taxon>
        <taxon>Actinomycetota</taxon>
        <taxon>Actinomycetes</taxon>
        <taxon>Kitasatosporales</taxon>
        <taxon>Streptomycetaceae</taxon>
        <taxon>Streptomyces</taxon>
    </lineage>
</organism>
<dbReference type="InterPro" id="IPR018060">
    <property type="entry name" value="HTH_AraC"/>
</dbReference>
<dbReference type="PANTHER" id="PTHR46796">
    <property type="entry name" value="HTH-TYPE TRANSCRIPTIONAL ACTIVATOR RHAS-RELATED"/>
    <property type="match status" value="1"/>
</dbReference>
<feature type="region of interest" description="Disordered" evidence="4">
    <location>
        <begin position="142"/>
        <end position="189"/>
    </location>
</feature>
<evidence type="ECO:0000256" key="2">
    <source>
        <dbReference type="ARBA" id="ARBA00023125"/>
    </source>
</evidence>
<dbReference type="GO" id="GO:0003700">
    <property type="term" value="F:DNA-binding transcription factor activity"/>
    <property type="evidence" value="ECO:0007669"/>
    <property type="project" value="InterPro"/>
</dbReference>
<dbReference type="SMART" id="SM00342">
    <property type="entry name" value="HTH_ARAC"/>
    <property type="match status" value="1"/>
</dbReference>
<dbReference type="Pfam" id="PF12833">
    <property type="entry name" value="HTH_18"/>
    <property type="match status" value="1"/>
</dbReference>
<reference evidence="6 7" key="1">
    <citation type="submission" date="2018-06" db="EMBL/GenBank/DDBJ databases">
        <title>Streptomyces reniochalinae sp. nov. and Streptomyces diacarnus sp. nov. from marine sponges.</title>
        <authorList>
            <person name="Li L."/>
        </authorList>
    </citation>
    <scope>NUCLEOTIDE SEQUENCE [LARGE SCALE GENOMIC DNA]</scope>
    <source>
        <strain evidence="6 7">LHW51701</strain>
    </source>
</reference>
<feature type="domain" description="HTH araC/xylS-type" evidence="5">
    <location>
        <begin position="40"/>
        <end position="141"/>
    </location>
</feature>
<evidence type="ECO:0000313" key="7">
    <source>
        <dbReference type="Proteomes" id="UP000252914"/>
    </source>
</evidence>
<dbReference type="Proteomes" id="UP000252914">
    <property type="component" value="Unassembled WGS sequence"/>
</dbReference>
<dbReference type="GO" id="GO:0043565">
    <property type="term" value="F:sequence-specific DNA binding"/>
    <property type="evidence" value="ECO:0007669"/>
    <property type="project" value="InterPro"/>
</dbReference>
<name>A0A367EB66_9ACTN</name>
<dbReference type="EMBL" id="QOIN01000068">
    <property type="protein sequence ID" value="RCG15223.1"/>
    <property type="molecule type" value="Genomic_DNA"/>
</dbReference>
<dbReference type="InterPro" id="IPR050204">
    <property type="entry name" value="AraC_XylS_family_regulators"/>
</dbReference>
<comment type="caution">
    <text evidence="6">The sequence shown here is derived from an EMBL/GenBank/DDBJ whole genome shotgun (WGS) entry which is preliminary data.</text>
</comment>
<dbReference type="InterPro" id="IPR018062">
    <property type="entry name" value="HTH_AraC-typ_CS"/>
</dbReference>
<accession>A0A367EB66</accession>
<dbReference type="PROSITE" id="PS00041">
    <property type="entry name" value="HTH_ARAC_FAMILY_1"/>
    <property type="match status" value="1"/>
</dbReference>
<proteinExistence type="predicted"/>
<evidence type="ECO:0000256" key="1">
    <source>
        <dbReference type="ARBA" id="ARBA00023015"/>
    </source>
</evidence>
<evidence type="ECO:0000259" key="5">
    <source>
        <dbReference type="PROSITE" id="PS01124"/>
    </source>
</evidence>
<keyword evidence="1" id="KW-0805">Transcription regulation</keyword>
<evidence type="ECO:0000256" key="3">
    <source>
        <dbReference type="ARBA" id="ARBA00023163"/>
    </source>
</evidence>
<dbReference type="InterPro" id="IPR009057">
    <property type="entry name" value="Homeodomain-like_sf"/>
</dbReference>
<keyword evidence="2" id="KW-0238">DNA-binding</keyword>
<gene>
    <name evidence="6" type="ORF">DTL70_31005</name>
</gene>
<dbReference type="PANTHER" id="PTHR46796:SF6">
    <property type="entry name" value="ARAC SUBFAMILY"/>
    <property type="match status" value="1"/>
</dbReference>
<evidence type="ECO:0000256" key="4">
    <source>
        <dbReference type="SAM" id="MobiDB-lite"/>
    </source>
</evidence>
<sequence>MGQRGRLGPTGGRHVHTCQKDHTVTSGAGEAAAYRRALFVQIQSFVWQHLGDPGLCPDAIAAAHHISTRSLHRLFQSRGCTVSAWVRRQRLGRARRDLADPRLAGRTIQSIAATWGFPRPADFTRAFRAAYGVPPQDFRAGALRGSWAGRPGNPAAPERQPVPSGGCGTGDAGHPNGQPQGERVRRALA</sequence>